<proteinExistence type="predicted"/>
<dbReference type="Proteomes" id="UP000240258">
    <property type="component" value="Chromosome"/>
</dbReference>
<accession>A0ABM6TXT6</accession>
<dbReference type="InterPro" id="IPR047901">
    <property type="entry name" value="BC1881-like"/>
</dbReference>
<gene>
    <name evidence="1" type="ORF">C4N19_08975</name>
</gene>
<dbReference type="GeneID" id="62763659"/>
<organism evidence="1 2">
    <name type="scientific">Fusobacterium mortiferum ATCC 9817</name>
    <dbReference type="NCBI Taxonomy" id="469616"/>
    <lineage>
        <taxon>Bacteria</taxon>
        <taxon>Fusobacteriati</taxon>
        <taxon>Fusobacteriota</taxon>
        <taxon>Fusobacteriia</taxon>
        <taxon>Fusobacteriales</taxon>
        <taxon>Fusobacteriaceae</taxon>
        <taxon>Fusobacterium</taxon>
    </lineage>
</organism>
<sequence length="52" mass="6272">MKEKENELKKFKTYELVEELNKREGVEKIYIEPYQESEIKVEGPMIILKVID</sequence>
<dbReference type="NCBIfam" id="NF033495">
    <property type="entry name" value="phage_BC1881"/>
    <property type="match status" value="1"/>
</dbReference>
<evidence type="ECO:0000313" key="2">
    <source>
        <dbReference type="Proteomes" id="UP000240258"/>
    </source>
</evidence>
<reference evidence="2" key="1">
    <citation type="journal article" date="2018" name="MSphere">
        <title>Fusobacterium Genomics Using MinION and Illumina Sequencing Enables Genome Completion and Correction.</title>
        <authorList>
            <person name="Todd S.M."/>
            <person name="Settlage R.E."/>
            <person name="Lahmers K.K."/>
            <person name="Slade D.J."/>
        </authorList>
    </citation>
    <scope>NUCLEOTIDE SEQUENCE [LARGE SCALE GENOMIC DNA]</scope>
    <source>
        <strain evidence="2">ATCC 9817</strain>
    </source>
</reference>
<protein>
    <submittedName>
        <fullName evidence="1">BC1881 family protein</fullName>
    </submittedName>
</protein>
<dbReference type="EMBL" id="CP028102">
    <property type="protein sequence ID" value="AVQ19216.1"/>
    <property type="molecule type" value="Genomic_DNA"/>
</dbReference>
<evidence type="ECO:0000313" key="1">
    <source>
        <dbReference type="EMBL" id="AVQ19216.1"/>
    </source>
</evidence>
<keyword evidence="2" id="KW-1185">Reference proteome</keyword>
<name>A0ABM6TXT6_FUSMR</name>
<dbReference type="RefSeq" id="WP_005885659.1">
    <property type="nucleotide sequence ID" value="NZ_CP028102.1"/>
</dbReference>